<reference evidence="2 3" key="1">
    <citation type="journal article" date="2012" name="J. Bacteriol.">
        <title>Complete genome sequence of the B12-producing Shimwellia blattae strain DSM 4481, isolated from a cockroach.</title>
        <authorList>
            <person name="Brzuszkiewicz E."/>
            <person name="Waschkowitz T."/>
            <person name="Wiezer A."/>
            <person name="Daniel R."/>
        </authorList>
    </citation>
    <scope>NUCLEOTIDE SEQUENCE [LARGE SCALE GENOMIC DNA]</scope>
    <source>
        <strain evidence="3">ATCC 29907 / DSM 4481 / JCM 1650 / NBRC 105725 / CDC 9005-74</strain>
    </source>
</reference>
<protein>
    <recommendedName>
        <fullName evidence="1">Cell division protein DrpB</fullName>
    </recommendedName>
    <alternativeName>
        <fullName evidence="1">Division ring protein B</fullName>
    </alternativeName>
</protein>
<dbReference type="eggNOG" id="ENOG5032VGN">
    <property type="taxonomic scope" value="Bacteria"/>
</dbReference>
<dbReference type="Proteomes" id="UP000001955">
    <property type="component" value="Chromosome"/>
</dbReference>
<dbReference type="HOGENOM" id="CLU_168880_1_0_6"/>
<keyword evidence="1" id="KW-1003">Cell membrane</keyword>
<keyword evidence="1" id="KW-0131">Cell cycle</keyword>
<gene>
    <name evidence="2" type="primary">yedR</name>
    <name evidence="1" type="synonym">drpB</name>
    <name evidence="2" type="ordered locus">EBL_c15330</name>
</gene>
<accession>K6VY31</accession>
<comment type="subcellular location">
    <subcellularLocation>
        <location evidence="1">Cell inner membrane</location>
        <topology evidence="1">Multi-pass membrane protein</topology>
    </subcellularLocation>
    <text evidence="1">Localizes to the septal ring before constriction, only when cells are grown at low ionic strength.</text>
</comment>
<dbReference type="InterPro" id="IPR046385">
    <property type="entry name" value="DrpB"/>
</dbReference>
<dbReference type="AlphaFoldDB" id="I2B7X6"/>
<feature type="transmembrane region" description="Helical" evidence="1">
    <location>
        <begin position="61"/>
        <end position="85"/>
    </location>
</feature>
<evidence type="ECO:0000313" key="3">
    <source>
        <dbReference type="Proteomes" id="UP000001955"/>
    </source>
</evidence>
<keyword evidence="1" id="KW-0812">Transmembrane</keyword>
<comment type="similarity">
    <text evidence="1">Belongs to the DrpB family.</text>
</comment>
<dbReference type="GO" id="GO:0005886">
    <property type="term" value="C:plasma membrane"/>
    <property type="evidence" value="ECO:0007669"/>
    <property type="project" value="UniProtKB-SubCell"/>
</dbReference>
<comment type="function">
    <text evidence="1">A non-essential division protein that localizes to the septal ring in low ionic strength medium.</text>
</comment>
<sequence length="91" mass="9968">MSQVMDEKPTRDPGGRLALWLFYGFCLYSVWAMVRYFWVVSGADPAASGPGISELNSSTGIWLSALCGFMVLGGVCALLGGLAWYTRPRQR</sequence>
<keyword evidence="1" id="KW-0997">Cell inner membrane</keyword>
<keyword evidence="1" id="KW-0472">Membrane</keyword>
<dbReference type="EMBL" id="CP001560">
    <property type="protein sequence ID" value="AFJ46630.1"/>
    <property type="molecule type" value="Genomic_DNA"/>
</dbReference>
<dbReference type="HAMAP" id="MF_00857">
    <property type="entry name" value="DrpB"/>
    <property type="match status" value="1"/>
</dbReference>
<evidence type="ECO:0000313" key="2">
    <source>
        <dbReference type="EMBL" id="AFJ46630.1"/>
    </source>
</evidence>
<dbReference type="NCBIfam" id="NF038392">
    <property type="entry name" value="div_DrpB_YedR"/>
    <property type="match status" value="1"/>
</dbReference>
<dbReference type="PATRIC" id="fig|630626.3.peg.1479"/>
<organism evidence="2 3">
    <name type="scientific">Shimwellia blattae (strain ATCC 29907 / DSM 4481 / JCM 1650 / NBRC 105725 / CDC 9005-74)</name>
    <name type="common">Escherichia blattae</name>
    <dbReference type="NCBI Taxonomy" id="630626"/>
    <lineage>
        <taxon>Bacteria</taxon>
        <taxon>Pseudomonadati</taxon>
        <taxon>Pseudomonadota</taxon>
        <taxon>Gammaproteobacteria</taxon>
        <taxon>Enterobacterales</taxon>
        <taxon>Enterobacteriaceae</taxon>
        <taxon>Shimwellia</taxon>
    </lineage>
</organism>
<proteinExistence type="inferred from homology"/>
<keyword evidence="1" id="KW-0132">Cell division</keyword>
<dbReference type="GO" id="GO:0051301">
    <property type="term" value="P:cell division"/>
    <property type="evidence" value="ECO:0007669"/>
    <property type="project" value="UniProtKB-KW"/>
</dbReference>
<feature type="transmembrane region" description="Helical" evidence="1">
    <location>
        <begin position="20"/>
        <end position="41"/>
    </location>
</feature>
<dbReference type="STRING" id="630626.EBL_c15330"/>
<accession>I2B7X6</accession>
<keyword evidence="3" id="KW-1185">Reference proteome</keyword>
<evidence type="ECO:0000256" key="1">
    <source>
        <dbReference type="HAMAP-Rule" id="MF_00857"/>
    </source>
</evidence>
<dbReference type="KEGG" id="ebt:EBL_c15330"/>
<keyword evidence="1" id="KW-1133">Transmembrane helix</keyword>
<name>I2B7X6_SHIBC</name>